<dbReference type="EMBL" id="RCMI01000546">
    <property type="protein sequence ID" value="KAG2906183.1"/>
    <property type="molecule type" value="Genomic_DNA"/>
</dbReference>
<protein>
    <recommendedName>
        <fullName evidence="2">Thioredoxin domain-containing protein</fullName>
    </recommendedName>
</protein>
<dbReference type="AlphaFoldDB" id="A0A8T1CIZ8"/>
<evidence type="ECO:0000313" key="7">
    <source>
        <dbReference type="Proteomes" id="UP000736787"/>
    </source>
</evidence>
<dbReference type="Gene3D" id="3.40.30.10">
    <property type="entry name" value="Glutaredoxin"/>
    <property type="match status" value="1"/>
</dbReference>
<dbReference type="InterPro" id="IPR013766">
    <property type="entry name" value="Thioredoxin_domain"/>
</dbReference>
<evidence type="ECO:0000313" key="4">
    <source>
        <dbReference type="EMBL" id="KAG2906183.1"/>
    </source>
</evidence>
<feature type="domain" description="Thioredoxin" evidence="2">
    <location>
        <begin position="29"/>
        <end position="135"/>
    </location>
</feature>
<name>A0A8T1CIZ8_9STRA</name>
<organism evidence="5 7">
    <name type="scientific">Phytophthora cactorum</name>
    <dbReference type="NCBI Taxonomy" id="29920"/>
    <lineage>
        <taxon>Eukaryota</taxon>
        <taxon>Sar</taxon>
        <taxon>Stramenopiles</taxon>
        <taxon>Oomycota</taxon>
        <taxon>Peronosporomycetes</taxon>
        <taxon>Peronosporales</taxon>
        <taxon>Peronosporaceae</taxon>
        <taxon>Phytophthora</taxon>
    </lineage>
</organism>
<evidence type="ECO:0000313" key="3">
    <source>
        <dbReference type="EMBL" id="KAG2852217.1"/>
    </source>
</evidence>
<comment type="caution">
    <text evidence="5">The sequence shown here is derived from an EMBL/GenBank/DDBJ whole genome shotgun (WGS) entry which is preliminary data.</text>
</comment>
<dbReference type="Proteomes" id="UP000736787">
    <property type="component" value="Unassembled WGS sequence"/>
</dbReference>
<evidence type="ECO:0000259" key="2">
    <source>
        <dbReference type="PROSITE" id="PS51352"/>
    </source>
</evidence>
<dbReference type="EMBL" id="RCMK01000552">
    <property type="protein sequence ID" value="KAG2922409.1"/>
    <property type="molecule type" value="Genomic_DNA"/>
</dbReference>
<evidence type="ECO:0000313" key="6">
    <source>
        <dbReference type="EMBL" id="KAG2973531.1"/>
    </source>
</evidence>
<keyword evidence="1" id="KW-1015">Disulfide bond</keyword>
<dbReference type="PRINTS" id="PR00421">
    <property type="entry name" value="THIOREDOXIN"/>
</dbReference>
<dbReference type="PANTHER" id="PTHR46115">
    <property type="entry name" value="THIOREDOXIN-LIKE PROTEIN 1"/>
    <property type="match status" value="1"/>
</dbReference>
<dbReference type="SUPFAM" id="SSF52833">
    <property type="entry name" value="Thioredoxin-like"/>
    <property type="match status" value="1"/>
</dbReference>
<dbReference type="Proteomes" id="UP000774804">
    <property type="component" value="Unassembled WGS sequence"/>
</dbReference>
<accession>A0A8T1CIZ8</accession>
<sequence length="154" mass="17348">MMRKVFTSRASLRVLRGSRALSSSTRSRVKIIGSDEAYTQIATEGTGRKAIVYFTAKWCPPCKMIGPIYDELSAKYEDIDFAKLDVDELNDTASKAGVRSMPTFFYFKDGKFQQSLSFSGADEELLRNNAKQLNDLRVRRASLDNNKEECTCCS</sequence>
<dbReference type="PROSITE" id="PS00194">
    <property type="entry name" value="THIOREDOXIN_1"/>
    <property type="match status" value="1"/>
</dbReference>
<dbReference type="PROSITE" id="PS51352">
    <property type="entry name" value="THIOREDOXIN_2"/>
    <property type="match status" value="1"/>
</dbReference>
<evidence type="ECO:0000256" key="1">
    <source>
        <dbReference type="ARBA" id="ARBA00023157"/>
    </source>
</evidence>
<dbReference type="Proteomes" id="UP000697107">
    <property type="component" value="Unassembled WGS sequence"/>
</dbReference>
<dbReference type="InterPro" id="IPR017937">
    <property type="entry name" value="Thioredoxin_CS"/>
</dbReference>
<evidence type="ECO:0000313" key="5">
    <source>
        <dbReference type="EMBL" id="KAG2922409.1"/>
    </source>
</evidence>
<proteinExistence type="predicted"/>
<dbReference type="EMBL" id="RCML01000571">
    <property type="protein sequence ID" value="KAG2973531.1"/>
    <property type="molecule type" value="Genomic_DNA"/>
</dbReference>
<dbReference type="VEuPathDB" id="FungiDB:PC110_g2343"/>
<gene>
    <name evidence="3" type="ORF">PC113_g15211</name>
    <name evidence="4" type="ORF">PC115_g14354</name>
    <name evidence="5" type="ORF">PC117_g15982</name>
    <name evidence="6" type="ORF">PC118_g15061</name>
</gene>
<dbReference type="Proteomes" id="UP000735874">
    <property type="component" value="Unassembled WGS sequence"/>
</dbReference>
<dbReference type="Pfam" id="PF00085">
    <property type="entry name" value="Thioredoxin"/>
    <property type="match status" value="1"/>
</dbReference>
<reference evidence="5" key="1">
    <citation type="submission" date="2018-10" db="EMBL/GenBank/DDBJ databases">
        <title>Effector identification in a new, highly contiguous assembly of the strawberry crown rot pathogen Phytophthora cactorum.</title>
        <authorList>
            <person name="Armitage A.D."/>
            <person name="Nellist C.F."/>
            <person name="Bates H."/>
            <person name="Vickerstaff R.J."/>
            <person name="Harrison R.J."/>
        </authorList>
    </citation>
    <scope>NUCLEOTIDE SEQUENCE</scope>
    <source>
        <strain evidence="3">15-7</strain>
        <strain evidence="4">4032</strain>
        <strain evidence="5">4040</strain>
        <strain evidence="6">P415</strain>
    </source>
</reference>
<dbReference type="InterPro" id="IPR036249">
    <property type="entry name" value="Thioredoxin-like_sf"/>
</dbReference>
<dbReference type="CDD" id="cd02947">
    <property type="entry name" value="TRX_family"/>
    <property type="match status" value="1"/>
</dbReference>
<dbReference type="EMBL" id="RCMG01000555">
    <property type="protein sequence ID" value="KAG2852217.1"/>
    <property type="molecule type" value="Genomic_DNA"/>
</dbReference>